<dbReference type="EMBL" id="MU006785">
    <property type="protein sequence ID" value="KAF2640206.1"/>
    <property type="molecule type" value="Genomic_DNA"/>
</dbReference>
<comment type="similarity">
    <text evidence="4">Belongs to the metallo-beta-lactamase superfamily. RNA-metabolizing metallo-beta-lactamase-like family. CPSF2/YSH1 subfamily.</text>
</comment>
<dbReference type="Pfam" id="PF13299">
    <property type="entry name" value="CPSF100_C"/>
    <property type="match status" value="1"/>
</dbReference>
<protein>
    <recommendedName>
        <fullName evidence="4">Cleavage and polyadenylation specificity factor subunit 2</fullName>
    </recommendedName>
    <alternativeName>
        <fullName evidence="4">Cleavage and polyadenylation specificity factor 100 kDa subunit</fullName>
    </alternativeName>
</protein>
<dbReference type="PANTHER" id="PTHR45922:SF1">
    <property type="entry name" value="CLEAVAGE AND POLYADENYLATION SPECIFICITY FACTOR SUBUNIT 2"/>
    <property type="match status" value="1"/>
</dbReference>
<dbReference type="Pfam" id="PF07521">
    <property type="entry name" value="RMMBL"/>
    <property type="match status" value="1"/>
</dbReference>
<sequence>MFNFTPLLGAQSASPASQSLLEFDGGVKVLIDVGWDETFDAEKLKEIEKHVPTLSFILLTHATTAHLGAFVHCCKHFPLFTRIPIYATTPVISLGRTLLQDLYDSTPLACSIIPTDALAESSYSFPSLRDGSNPNILMQAPTAEEIANYFGLINALKYSQPHQPLPSPFSPPLGGLTITAYSAGHTLGGTIWHIQHNMESVVYAVDWNQAKEHVLSGAAWLGGPGTGGSEVLEQLRRPTAMICSTRGSTAMSRQSNKRDEALLSMVRDTVAKGGSVLIPSDSSARILELSYLLEETWQKESSKGDSGSPLRNARLYLASRTGGATMRYVRSMLEWMEEGIVKEFETATGAAEAQEQRRNRGQQGGAKNEDDKPRAPFDFRHITLLERKSRVTRMLGATEPRVILASDTSLEWGFSKDAIKSLASDERNLIILTERVGELGGQQKGLGRYLWDLWNERNTTSEQEPLAAIVNTSGEQITLRSSRAAALEGSELPLYQQYLATQRQLQNTMQGDSGTALESSADVVDDRSSSSSDTSEDSDIEHQGKALNTATTLQHARNKLGLSDAELGINILIRRKNVYDYEVRGKRGREKMFPYVAKRKRADDFGDIIRPEEFVRADEDDQVGGEALRGDTSKKENAVGQKRKWDNVTVQPNSARRALNGQPKRRRGDSNANGANDGTESSEDEPEDDPDKVEGPSKVILGTEVLQLNCRIAFVDFSGLHDRRTIQMMMPLIKPRKLILVAGDEAETNELAEDCRKVLNAGSGDAANVVDVFTPTIGMVINASVDTNSWSVKLSRDMVRKLQWQKVRGLGVVAITGRLAAASLQPNPKEEEGALKKKAKLDAAVALVADSDRMDTTPVLDVVPAHMSAAVRSVAQPFHVGDLRLADLRKLMQSSGMKAEFRGEGVLVINGTVAVRKTATGKIEIDGGAYSFADPKQSATFYQVKKQIYEGLAVVAGG</sequence>
<dbReference type="AlphaFoldDB" id="A0A6A6RXB7"/>
<dbReference type="Gene3D" id="3.60.15.10">
    <property type="entry name" value="Ribonuclease Z/Hydroxyacylglutathione hydrolase-like"/>
    <property type="match status" value="1"/>
</dbReference>
<dbReference type="Pfam" id="PF16661">
    <property type="entry name" value="Lactamase_B_6"/>
    <property type="match status" value="1"/>
</dbReference>
<gene>
    <name evidence="7" type="ORF">P280DRAFT_469911</name>
</gene>
<dbReference type="SMART" id="SM01027">
    <property type="entry name" value="Beta-Casp"/>
    <property type="match status" value="1"/>
</dbReference>
<dbReference type="InterPro" id="IPR027075">
    <property type="entry name" value="CPSF2"/>
</dbReference>
<dbReference type="InterPro" id="IPR001279">
    <property type="entry name" value="Metallo-B-lactamas"/>
</dbReference>
<evidence type="ECO:0000256" key="3">
    <source>
        <dbReference type="ARBA" id="ARBA00023242"/>
    </source>
</evidence>
<dbReference type="InterPro" id="IPR022712">
    <property type="entry name" value="Beta_Casp"/>
</dbReference>
<dbReference type="GO" id="GO:0003723">
    <property type="term" value="F:RNA binding"/>
    <property type="evidence" value="ECO:0007669"/>
    <property type="project" value="UniProtKB-KW"/>
</dbReference>
<keyword evidence="3 4" id="KW-0539">Nucleus</keyword>
<feature type="compositionally biased region" description="Polar residues" evidence="5">
    <location>
        <begin position="670"/>
        <end position="679"/>
    </location>
</feature>
<dbReference type="InterPro" id="IPR025069">
    <property type="entry name" value="Cpsf2_C"/>
</dbReference>
<dbReference type="Proteomes" id="UP000799753">
    <property type="component" value="Unassembled WGS sequence"/>
</dbReference>
<evidence type="ECO:0000256" key="2">
    <source>
        <dbReference type="ARBA" id="ARBA00022664"/>
    </source>
</evidence>
<keyword evidence="2 4" id="KW-0507">mRNA processing</keyword>
<dbReference type="GO" id="GO:0006397">
    <property type="term" value="P:mRNA processing"/>
    <property type="evidence" value="ECO:0007669"/>
    <property type="project" value="UniProtKB-KW"/>
</dbReference>
<evidence type="ECO:0000313" key="7">
    <source>
        <dbReference type="EMBL" id="KAF2640206.1"/>
    </source>
</evidence>
<dbReference type="PANTHER" id="PTHR45922">
    <property type="entry name" value="CLEAVAGE AND POLYADENYLATION SPECIFICITY FACTOR SUBUNIT 2"/>
    <property type="match status" value="1"/>
</dbReference>
<name>A0A6A6RXB7_9PLEO</name>
<dbReference type="InterPro" id="IPR011108">
    <property type="entry name" value="RMMBL"/>
</dbReference>
<evidence type="ECO:0000259" key="6">
    <source>
        <dbReference type="SMART" id="SM01027"/>
    </source>
</evidence>
<dbReference type="GO" id="GO:0005847">
    <property type="term" value="C:mRNA cleavage and polyadenylation specificity factor complex"/>
    <property type="evidence" value="ECO:0007669"/>
    <property type="project" value="InterPro"/>
</dbReference>
<comment type="subcellular location">
    <subcellularLocation>
        <location evidence="1 4">Nucleus</location>
    </subcellularLocation>
</comment>
<dbReference type="InterPro" id="IPR035639">
    <property type="entry name" value="CPSF2_MBL"/>
</dbReference>
<feature type="domain" description="Beta-Casp" evidence="6">
    <location>
        <begin position="286"/>
        <end position="450"/>
    </location>
</feature>
<organism evidence="7 8">
    <name type="scientific">Massarina eburnea CBS 473.64</name>
    <dbReference type="NCBI Taxonomy" id="1395130"/>
    <lineage>
        <taxon>Eukaryota</taxon>
        <taxon>Fungi</taxon>
        <taxon>Dikarya</taxon>
        <taxon>Ascomycota</taxon>
        <taxon>Pezizomycotina</taxon>
        <taxon>Dothideomycetes</taxon>
        <taxon>Pleosporomycetidae</taxon>
        <taxon>Pleosporales</taxon>
        <taxon>Massarineae</taxon>
        <taxon>Massarinaceae</taxon>
        <taxon>Massarina</taxon>
    </lineage>
</organism>
<evidence type="ECO:0000313" key="8">
    <source>
        <dbReference type="Proteomes" id="UP000799753"/>
    </source>
</evidence>
<feature type="compositionally biased region" description="Basic and acidic residues" evidence="5">
    <location>
        <begin position="628"/>
        <end position="637"/>
    </location>
</feature>
<evidence type="ECO:0000256" key="5">
    <source>
        <dbReference type="SAM" id="MobiDB-lite"/>
    </source>
</evidence>
<evidence type="ECO:0000256" key="1">
    <source>
        <dbReference type="ARBA" id="ARBA00004123"/>
    </source>
</evidence>
<dbReference type="Pfam" id="PF10996">
    <property type="entry name" value="Beta-Casp"/>
    <property type="match status" value="1"/>
</dbReference>
<feature type="region of interest" description="Disordered" evidence="5">
    <location>
        <begin position="347"/>
        <end position="375"/>
    </location>
</feature>
<proteinExistence type="inferred from homology"/>
<accession>A0A6A6RXB7</accession>
<reference evidence="7" key="1">
    <citation type="journal article" date="2020" name="Stud. Mycol.">
        <title>101 Dothideomycetes genomes: a test case for predicting lifestyles and emergence of pathogens.</title>
        <authorList>
            <person name="Haridas S."/>
            <person name="Albert R."/>
            <person name="Binder M."/>
            <person name="Bloem J."/>
            <person name="Labutti K."/>
            <person name="Salamov A."/>
            <person name="Andreopoulos B."/>
            <person name="Baker S."/>
            <person name="Barry K."/>
            <person name="Bills G."/>
            <person name="Bluhm B."/>
            <person name="Cannon C."/>
            <person name="Castanera R."/>
            <person name="Culley D."/>
            <person name="Daum C."/>
            <person name="Ezra D."/>
            <person name="Gonzalez J."/>
            <person name="Henrissat B."/>
            <person name="Kuo A."/>
            <person name="Liang C."/>
            <person name="Lipzen A."/>
            <person name="Lutzoni F."/>
            <person name="Magnuson J."/>
            <person name="Mondo S."/>
            <person name="Nolan M."/>
            <person name="Ohm R."/>
            <person name="Pangilinan J."/>
            <person name="Park H.-J."/>
            <person name="Ramirez L."/>
            <person name="Alfaro M."/>
            <person name="Sun H."/>
            <person name="Tritt A."/>
            <person name="Yoshinaga Y."/>
            <person name="Zwiers L.-H."/>
            <person name="Turgeon B."/>
            <person name="Goodwin S."/>
            <person name="Spatafora J."/>
            <person name="Crous P."/>
            <person name="Grigoriev I."/>
        </authorList>
    </citation>
    <scope>NUCLEOTIDE SEQUENCE</scope>
    <source>
        <strain evidence="7">CBS 473.64</strain>
    </source>
</reference>
<feature type="compositionally biased region" description="Acidic residues" evidence="5">
    <location>
        <begin position="680"/>
        <end position="691"/>
    </location>
</feature>
<dbReference type="CDD" id="cd16293">
    <property type="entry name" value="CPSF2-like_MBL-fold"/>
    <property type="match status" value="1"/>
</dbReference>
<feature type="region of interest" description="Disordered" evidence="5">
    <location>
        <begin position="506"/>
        <end position="542"/>
    </location>
</feature>
<dbReference type="InterPro" id="IPR036866">
    <property type="entry name" value="RibonucZ/Hydroxyglut_hydro"/>
</dbReference>
<keyword evidence="4" id="KW-0694">RNA-binding</keyword>
<evidence type="ECO:0000256" key="4">
    <source>
        <dbReference type="RuleBase" id="RU365006"/>
    </source>
</evidence>
<feature type="region of interest" description="Disordered" evidence="5">
    <location>
        <begin position="616"/>
        <end position="696"/>
    </location>
</feature>
<keyword evidence="8" id="KW-1185">Reference proteome</keyword>
<feature type="compositionally biased region" description="Polar residues" evidence="5">
    <location>
        <begin position="506"/>
        <end position="518"/>
    </location>
</feature>
<dbReference type="OrthoDB" id="64353at2759"/>
<dbReference type="SUPFAM" id="SSF56281">
    <property type="entry name" value="Metallo-hydrolase/oxidoreductase"/>
    <property type="match status" value="1"/>
</dbReference>